<keyword evidence="7" id="KW-0539">Nucleus</keyword>
<proteinExistence type="predicted"/>
<evidence type="ECO:0000313" key="11">
    <source>
        <dbReference type="EMBL" id="KAK7386328.1"/>
    </source>
</evidence>
<evidence type="ECO:0000313" key="12">
    <source>
        <dbReference type="Proteomes" id="UP001386955"/>
    </source>
</evidence>
<evidence type="ECO:0000256" key="2">
    <source>
        <dbReference type="ARBA" id="ARBA00022723"/>
    </source>
</evidence>
<dbReference type="InterPro" id="IPR036236">
    <property type="entry name" value="Znf_C2H2_sf"/>
</dbReference>
<dbReference type="PROSITE" id="PS50157">
    <property type="entry name" value="ZINC_FINGER_C2H2_2"/>
    <property type="match status" value="1"/>
</dbReference>
<dbReference type="GO" id="GO:0005634">
    <property type="term" value="C:nucleus"/>
    <property type="evidence" value="ECO:0007669"/>
    <property type="project" value="UniProtKB-SubCell"/>
</dbReference>
<keyword evidence="6" id="KW-0804">Transcription</keyword>
<dbReference type="SMART" id="SM00355">
    <property type="entry name" value="ZnF_C2H2"/>
    <property type="match status" value="1"/>
</dbReference>
<feature type="region of interest" description="Disordered" evidence="9">
    <location>
        <begin position="223"/>
        <end position="253"/>
    </location>
</feature>
<evidence type="ECO:0000256" key="8">
    <source>
        <dbReference type="PROSITE-ProRule" id="PRU00042"/>
    </source>
</evidence>
<evidence type="ECO:0000256" key="7">
    <source>
        <dbReference type="ARBA" id="ARBA00023242"/>
    </source>
</evidence>
<keyword evidence="12" id="KW-1185">Reference proteome</keyword>
<keyword evidence="2" id="KW-0479">Metal-binding</keyword>
<evidence type="ECO:0000256" key="1">
    <source>
        <dbReference type="ARBA" id="ARBA00004123"/>
    </source>
</evidence>
<dbReference type="InterPro" id="IPR013087">
    <property type="entry name" value="Znf_C2H2_type"/>
</dbReference>
<evidence type="ECO:0000256" key="4">
    <source>
        <dbReference type="ARBA" id="ARBA00022833"/>
    </source>
</evidence>
<dbReference type="Pfam" id="PF13912">
    <property type="entry name" value="zf-C2H2_6"/>
    <property type="match status" value="1"/>
</dbReference>
<evidence type="ECO:0000256" key="9">
    <source>
        <dbReference type="SAM" id="MobiDB-lite"/>
    </source>
</evidence>
<evidence type="ECO:0000259" key="10">
    <source>
        <dbReference type="PROSITE" id="PS50157"/>
    </source>
</evidence>
<keyword evidence="5" id="KW-0805">Transcription regulation</keyword>
<dbReference type="InterPro" id="IPR052426">
    <property type="entry name" value="Plant_dev_regulator"/>
</dbReference>
<dbReference type="GO" id="GO:0008270">
    <property type="term" value="F:zinc ion binding"/>
    <property type="evidence" value="ECO:0007669"/>
    <property type="project" value="UniProtKB-KW"/>
</dbReference>
<evidence type="ECO:0000256" key="5">
    <source>
        <dbReference type="ARBA" id="ARBA00023015"/>
    </source>
</evidence>
<gene>
    <name evidence="11" type="ORF">VNO78_26488</name>
</gene>
<evidence type="ECO:0000256" key="6">
    <source>
        <dbReference type="ARBA" id="ARBA00023163"/>
    </source>
</evidence>
<feature type="domain" description="C2H2-type" evidence="10">
    <location>
        <begin position="74"/>
        <end position="101"/>
    </location>
</feature>
<dbReference type="AlphaFoldDB" id="A0AAN9S0K7"/>
<feature type="compositionally biased region" description="Polar residues" evidence="9">
    <location>
        <begin position="26"/>
        <end position="38"/>
    </location>
</feature>
<dbReference type="Proteomes" id="UP001386955">
    <property type="component" value="Unassembled WGS sequence"/>
</dbReference>
<sequence length="253" mass="27634">MAAGIGLVSVTQIQNLSKSQHHKNQARNPSTARSPSSLSWMWNQQDQEDDSWEVRAFAEDTSNVMGTTWPPRSYTCTFCRREFRSAQALGGHMNVHRRDRARLHQASPNNNNINPISPLSISPHPSPSSFLNISPSPDPFANGGLCLLYPFPSPNTAPFSPLAHNTCLNNACADSPSTFHPVSSSHSHPSNTLMMVPTCSPTSFDFSVAQPHPGINLFSSSLGKVEQQPTASSPHHEELDLELRLGNRPTSTS</sequence>
<reference evidence="11 12" key="1">
    <citation type="submission" date="2024-01" db="EMBL/GenBank/DDBJ databases">
        <title>The genomes of 5 underutilized Papilionoideae crops provide insights into root nodulation and disease resistanc.</title>
        <authorList>
            <person name="Jiang F."/>
        </authorList>
    </citation>
    <scope>NUCLEOTIDE SEQUENCE [LARGE SCALE GENOMIC DNA]</scope>
    <source>
        <strain evidence="11">DUOXIRENSHENG_FW03</strain>
        <tissue evidence="11">Leaves</tissue>
    </source>
</reference>
<dbReference type="SUPFAM" id="SSF57667">
    <property type="entry name" value="beta-beta-alpha zinc fingers"/>
    <property type="match status" value="1"/>
</dbReference>
<dbReference type="PANTHER" id="PTHR45801:SF5">
    <property type="entry name" value="OS05G0286100 PROTEIN"/>
    <property type="match status" value="1"/>
</dbReference>
<keyword evidence="3 8" id="KW-0863">Zinc-finger</keyword>
<feature type="compositionally biased region" description="Polar residues" evidence="9">
    <location>
        <begin position="223"/>
        <end position="233"/>
    </location>
</feature>
<dbReference type="PANTHER" id="PTHR45801">
    <property type="entry name" value="OS07G0101800 PROTEIN"/>
    <property type="match status" value="1"/>
</dbReference>
<dbReference type="EMBL" id="JAYMYS010000007">
    <property type="protein sequence ID" value="KAK7386328.1"/>
    <property type="molecule type" value="Genomic_DNA"/>
</dbReference>
<name>A0AAN9S0K7_PSOTE</name>
<feature type="region of interest" description="Disordered" evidence="9">
    <location>
        <begin position="16"/>
        <end position="38"/>
    </location>
</feature>
<accession>A0AAN9S0K7</accession>
<feature type="compositionally biased region" description="Basic and acidic residues" evidence="9">
    <location>
        <begin position="234"/>
        <end position="245"/>
    </location>
</feature>
<comment type="caution">
    <text evidence="11">The sequence shown here is derived from an EMBL/GenBank/DDBJ whole genome shotgun (WGS) entry which is preliminary data.</text>
</comment>
<organism evidence="11 12">
    <name type="scientific">Psophocarpus tetragonolobus</name>
    <name type="common">Winged bean</name>
    <name type="synonym">Dolichos tetragonolobus</name>
    <dbReference type="NCBI Taxonomy" id="3891"/>
    <lineage>
        <taxon>Eukaryota</taxon>
        <taxon>Viridiplantae</taxon>
        <taxon>Streptophyta</taxon>
        <taxon>Embryophyta</taxon>
        <taxon>Tracheophyta</taxon>
        <taxon>Spermatophyta</taxon>
        <taxon>Magnoliopsida</taxon>
        <taxon>eudicotyledons</taxon>
        <taxon>Gunneridae</taxon>
        <taxon>Pentapetalae</taxon>
        <taxon>rosids</taxon>
        <taxon>fabids</taxon>
        <taxon>Fabales</taxon>
        <taxon>Fabaceae</taxon>
        <taxon>Papilionoideae</taxon>
        <taxon>50 kb inversion clade</taxon>
        <taxon>NPAAA clade</taxon>
        <taxon>indigoferoid/millettioid clade</taxon>
        <taxon>Phaseoleae</taxon>
        <taxon>Psophocarpus</taxon>
    </lineage>
</organism>
<evidence type="ECO:0000256" key="3">
    <source>
        <dbReference type="ARBA" id="ARBA00022771"/>
    </source>
</evidence>
<comment type="subcellular location">
    <subcellularLocation>
        <location evidence="1">Nucleus</location>
    </subcellularLocation>
</comment>
<dbReference type="Gene3D" id="3.30.160.60">
    <property type="entry name" value="Classic Zinc Finger"/>
    <property type="match status" value="1"/>
</dbReference>
<dbReference type="PROSITE" id="PS00028">
    <property type="entry name" value="ZINC_FINGER_C2H2_1"/>
    <property type="match status" value="1"/>
</dbReference>
<protein>
    <recommendedName>
        <fullName evidence="10">C2H2-type domain-containing protein</fullName>
    </recommendedName>
</protein>
<keyword evidence="4" id="KW-0862">Zinc</keyword>